<organism evidence="2 3">
    <name type="scientific">Pyricularia grisea</name>
    <name type="common">Crabgrass-specific blast fungus</name>
    <name type="synonym">Magnaporthe grisea</name>
    <dbReference type="NCBI Taxonomy" id="148305"/>
    <lineage>
        <taxon>Eukaryota</taxon>
        <taxon>Fungi</taxon>
        <taxon>Dikarya</taxon>
        <taxon>Ascomycota</taxon>
        <taxon>Pezizomycotina</taxon>
        <taxon>Sordariomycetes</taxon>
        <taxon>Sordariomycetidae</taxon>
        <taxon>Magnaporthales</taxon>
        <taxon>Pyriculariaceae</taxon>
        <taxon>Pyricularia</taxon>
    </lineage>
</organism>
<reference evidence="3" key="1">
    <citation type="journal article" date="2019" name="Mol. Biol. Evol.">
        <title>Blast fungal genomes show frequent chromosomal changes, gene gains and losses, and effector gene turnover.</title>
        <authorList>
            <person name="Gomez Luciano L.B."/>
            <person name="Jason Tsai I."/>
            <person name="Chuma I."/>
            <person name="Tosa Y."/>
            <person name="Chen Y.H."/>
            <person name="Li J.Y."/>
            <person name="Li M.Y."/>
            <person name="Jade Lu M.Y."/>
            <person name="Nakayashiki H."/>
            <person name="Li W.H."/>
        </authorList>
    </citation>
    <scope>NUCLEOTIDE SEQUENCE</scope>
    <source>
        <strain evidence="3">NI907</strain>
    </source>
</reference>
<feature type="non-terminal residue" evidence="3">
    <location>
        <position position="1"/>
    </location>
</feature>
<dbReference type="SUPFAM" id="SSF56399">
    <property type="entry name" value="ADP-ribosylation"/>
    <property type="match status" value="1"/>
</dbReference>
<dbReference type="GeneID" id="41955817"/>
<keyword evidence="1" id="KW-0732">Signal</keyword>
<dbReference type="KEGG" id="pgri:PgNI_00826"/>
<reference evidence="3" key="3">
    <citation type="submission" date="2025-08" db="UniProtKB">
        <authorList>
            <consortium name="RefSeq"/>
        </authorList>
    </citation>
    <scope>IDENTIFICATION</scope>
    <source>
        <strain evidence="3">NI907</strain>
    </source>
</reference>
<dbReference type="Proteomes" id="UP000515153">
    <property type="component" value="Unplaced"/>
</dbReference>
<proteinExistence type="predicted"/>
<dbReference type="AlphaFoldDB" id="A0A6P8BHB7"/>
<gene>
    <name evidence="3" type="ORF">PgNI_00826</name>
</gene>
<dbReference type="RefSeq" id="XP_030986693.1">
    <property type="nucleotide sequence ID" value="XM_031120903.1"/>
</dbReference>
<feature type="chain" id="PRO_5028304375" evidence="1">
    <location>
        <begin position="19"/>
        <end position="134"/>
    </location>
</feature>
<feature type="signal peptide" evidence="1">
    <location>
        <begin position="1"/>
        <end position="18"/>
    </location>
</feature>
<accession>A0A6P8BHB7</accession>
<evidence type="ECO:0000313" key="2">
    <source>
        <dbReference type="Proteomes" id="UP000515153"/>
    </source>
</evidence>
<protein>
    <submittedName>
        <fullName evidence="3">Uncharacterized protein</fullName>
    </submittedName>
</protein>
<evidence type="ECO:0000313" key="3">
    <source>
        <dbReference type="RefSeq" id="XP_030986693.1"/>
    </source>
</evidence>
<sequence length="134" mass="15224">RGLNFVFALLSSISTTAAVPTLLYFATTRNINEVQFKEGLLRGDILSSDFTGTQTTTQQKQSGWIYYVYTGGIESQFVLENGAKEQWRAAGKIPYESIIAWQIHYGPGKYYSQLNDKSIAARERFRAMFVDFTR</sequence>
<reference evidence="3" key="2">
    <citation type="submission" date="2019-10" db="EMBL/GenBank/DDBJ databases">
        <authorList>
            <consortium name="NCBI Genome Project"/>
        </authorList>
    </citation>
    <scope>NUCLEOTIDE SEQUENCE</scope>
    <source>
        <strain evidence="3">NI907</strain>
    </source>
</reference>
<name>A0A6P8BHB7_PYRGI</name>
<evidence type="ECO:0000256" key="1">
    <source>
        <dbReference type="SAM" id="SignalP"/>
    </source>
</evidence>
<keyword evidence="2" id="KW-1185">Reference proteome</keyword>